<dbReference type="RefSeq" id="WP_052843232.1">
    <property type="nucleotide sequence ID" value="NZ_CP011541.1"/>
</dbReference>
<accession>A0A0G3GL75</accession>
<keyword evidence="2" id="KW-1185">Reference proteome</keyword>
<dbReference type="Pfam" id="PF21893">
    <property type="entry name" value="DUF6918"/>
    <property type="match status" value="1"/>
</dbReference>
<dbReference type="InterPro" id="IPR054211">
    <property type="entry name" value="DUF6918"/>
</dbReference>
<evidence type="ECO:0000313" key="1">
    <source>
        <dbReference type="EMBL" id="AKK01909.1"/>
    </source>
</evidence>
<gene>
    <name evidence="1" type="ORF">CEPID_00055</name>
</gene>
<dbReference type="PATRIC" id="fig|1050174.4.peg.13"/>
<name>A0A0G3GL75_9CORY</name>
<proteinExistence type="predicted"/>
<dbReference type="KEGG" id="cei:CEPID_00055"/>
<reference evidence="1 2" key="1">
    <citation type="submission" date="2015-05" db="EMBL/GenBank/DDBJ databases">
        <title>Complete genome sequence of Corynebacterium epidermidicanis DSM 45586, isolated from the skin of a dog suffering from pruritus.</title>
        <authorList>
            <person name="Ruckert C."/>
            <person name="Albersmeier A."/>
            <person name="Winkler A."/>
            <person name="Tauch A."/>
        </authorList>
    </citation>
    <scope>NUCLEOTIDE SEQUENCE [LARGE SCALE GENOMIC DNA]</scope>
    <source>
        <strain evidence="1 2">DSM 45586</strain>
    </source>
</reference>
<dbReference type="STRING" id="1050174.CEPID_00055"/>
<dbReference type="OrthoDB" id="530636at2"/>
<dbReference type="Proteomes" id="UP000035368">
    <property type="component" value="Chromosome"/>
</dbReference>
<dbReference type="AlphaFoldDB" id="A0A0G3GL75"/>
<sequence>MSSLNDVFTGQRRDALYRDVADYVRTTVDKQSGITGMAIKGGLKAAEKAKPNAIELGVKHFLPEALEVLSPYWDSRPEQVSFASHLEAHKAEVADKLMASADKVASKLNYPALNKVYGSLRPRGGKILAENVAGLGEVIERNDT</sequence>
<organism evidence="1 2">
    <name type="scientific">Corynebacterium epidermidicanis</name>
    <dbReference type="NCBI Taxonomy" id="1050174"/>
    <lineage>
        <taxon>Bacteria</taxon>
        <taxon>Bacillati</taxon>
        <taxon>Actinomycetota</taxon>
        <taxon>Actinomycetes</taxon>
        <taxon>Mycobacteriales</taxon>
        <taxon>Corynebacteriaceae</taxon>
        <taxon>Corynebacterium</taxon>
    </lineage>
</organism>
<protein>
    <submittedName>
        <fullName evidence="1">Uncharacterized protein</fullName>
    </submittedName>
</protein>
<dbReference type="EMBL" id="CP011541">
    <property type="protein sequence ID" value="AKK01909.1"/>
    <property type="molecule type" value="Genomic_DNA"/>
</dbReference>
<evidence type="ECO:0000313" key="2">
    <source>
        <dbReference type="Proteomes" id="UP000035368"/>
    </source>
</evidence>